<protein>
    <recommendedName>
        <fullName evidence="3">DUF2332 domain-containing protein</fullName>
    </recommendedName>
</protein>
<dbReference type="PIRSF" id="PIRSF012608">
    <property type="entry name" value="UCP012608"/>
    <property type="match status" value="1"/>
</dbReference>
<evidence type="ECO:0008006" key="3">
    <source>
        <dbReference type="Google" id="ProtNLM"/>
    </source>
</evidence>
<evidence type="ECO:0000313" key="2">
    <source>
        <dbReference type="Proteomes" id="UP000319014"/>
    </source>
</evidence>
<evidence type="ECO:0000313" key="1">
    <source>
        <dbReference type="EMBL" id="SMO49165.1"/>
    </source>
</evidence>
<keyword evidence="2" id="KW-1185">Reference proteome</keyword>
<dbReference type="AlphaFoldDB" id="A0A521BQ21"/>
<sequence>MSRWSEAFAMQAKACRALGSDLTARVCESLAELIAHDPGPIGAGVRDWQGDPTYHGDSVPLRLCGALHGLVLAGDAPGLADAYAGHADLDSEIFQSIQYNKATILEWLKHPPQTNEVARSAVLIAAGRFLGVAAPGVRFDLLELGASAGLNLNFPLYTIAENTTYAGSSDVVLTPQWRSGRPPAADLAIGSARGVDINPLDPQRDGLRLMAYIWPDQRPRLERMRAALEIAGIHPPQVDRDDAGAWLGAQLAAPAARLVYHTVAAQYFPAQTRTRVEDAMQDAATRATAEHPLAHFSMETDGTPGTALRLRLWDGNYRAWDLGRADAHARWIDWQPKESR</sequence>
<organism evidence="1 2">
    <name type="scientific">Paracoccus laeviglucosivorans</name>
    <dbReference type="NCBI Taxonomy" id="1197861"/>
    <lineage>
        <taxon>Bacteria</taxon>
        <taxon>Pseudomonadati</taxon>
        <taxon>Pseudomonadota</taxon>
        <taxon>Alphaproteobacteria</taxon>
        <taxon>Rhodobacterales</taxon>
        <taxon>Paracoccaceae</taxon>
        <taxon>Paracoccus</taxon>
    </lineage>
</organism>
<dbReference type="RefSeq" id="WP_142661923.1">
    <property type="nucleotide sequence ID" value="NZ_FXTK01000003.1"/>
</dbReference>
<dbReference type="EMBL" id="FXTK01000003">
    <property type="protein sequence ID" value="SMO49165.1"/>
    <property type="molecule type" value="Genomic_DNA"/>
</dbReference>
<proteinExistence type="predicted"/>
<dbReference type="InterPro" id="IPR011200">
    <property type="entry name" value="UCP012608"/>
</dbReference>
<accession>A0A521BQ21</accession>
<dbReference type="OrthoDB" id="7666987at2"/>
<dbReference type="Proteomes" id="UP000319014">
    <property type="component" value="Unassembled WGS sequence"/>
</dbReference>
<gene>
    <name evidence="1" type="ORF">SAMN06265221_10341</name>
</gene>
<name>A0A521BQ21_9RHOB</name>
<dbReference type="Pfam" id="PF10094">
    <property type="entry name" value="DUF2332"/>
    <property type="match status" value="1"/>
</dbReference>
<reference evidence="1 2" key="1">
    <citation type="submission" date="2017-05" db="EMBL/GenBank/DDBJ databases">
        <authorList>
            <person name="Varghese N."/>
            <person name="Submissions S."/>
        </authorList>
    </citation>
    <scope>NUCLEOTIDE SEQUENCE [LARGE SCALE GENOMIC DNA]</scope>
    <source>
        <strain evidence="1 2">DSM 100094</strain>
    </source>
</reference>